<dbReference type="Gene3D" id="3.30.450.40">
    <property type="match status" value="1"/>
</dbReference>
<reference evidence="4 5" key="1">
    <citation type="submission" date="2021-05" db="EMBL/GenBank/DDBJ databases">
        <title>Kineosporia and Streptomyces sp. nov. two new marine actinobacteria isolated from Coral.</title>
        <authorList>
            <person name="Buangrab K."/>
            <person name="Sutthacheep M."/>
            <person name="Yeemin T."/>
            <person name="Harunari E."/>
            <person name="Igarashi Y."/>
            <person name="Kanchanasin P."/>
            <person name="Tanasupawat S."/>
            <person name="Phongsopitanun W."/>
        </authorList>
    </citation>
    <scope>NUCLEOTIDE SEQUENCE [LARGE SCALE GENOMIC DNA]</scope>
    <source>
        <strain evidence="4 5">J2-2</strain>
    </source>
</reference>
<proteinExistence type="predicted"/>
<feature type="domain" description="GGDEF" evidence="3">
    <location>
        <begin position="572"/>
        <end position="705"/>
    </location>
</feature>
<dbReference type="InterPro" id="IPR029787">
    <property type="entry name" value="Nucleotide_cyclase"/>
</dbReference>
<dbReference type="Gene3D" id="3.30.70.270">
    <property type="match status" value="1"/>
</dbReference>
<dbReference type="SMART" id="SM00267">
    <property type="entry name" value="GGDEF"/>
    <property type="match status" value="1"/>
</dbReference>
<keyword evidence="5" id="KW-1185">Reference proteome</keyword>
<evidence type="ECO:0000256" key="2">
    <source>
        <dbReference type="SAM" id="Phobius"/>
    </source>
</evidence>
<sequence>MTPVPVEAGAGAHTRLGSRLAVVLALLAVVPLLVGGTVIGLIAPTHARSVAAGAATRDADAAVVALAGHCDAVRAGNRVAAGEVAAFATRNDGAVTREAAQIFADRAAARRPGSAVAVFDPDARLIAGAGPARARGVVTSIAPQEPQGQEVLEESAPSCSAGRVGTTGDVAGLAEISPVLINPAGSTARVRVATVVTWSPLDEAALTVLRTRLGASGRLAVLTPAGPPVVLASSGDPVEDEGADLPTARLLRQLPPTGSGAAEGVGYALTAPGPGLPYRLLATTATGHGVLALIGWILVAAALIGPAVLWLVLMRVTRPVADELSAAGEELLTGRVALADSLDRFGEALAHTHDLNELLGTVTGTTLAATEAAAVAVLLVADEVDPPVPAALAAARGPAGRRASDQSGRREGDRLSVRSEVGRADPQGEEARAALPALAEQHYASFIGNPQTSQAFTEPAVSERPGAGPVAAIGIGVDALPVESPAERGRGRRRPVGVLVVARGEGGETFDALHLTRLRALASQTGTAVTNIRRYLEVRRLSMTDTLTGLGNRAQLVSSLSREIAAASRGNGVLTVLMLDIDHFKMVNDTWGHGFGDIVLRDFAARLLACVREADTVTRYGGEEFVVLLRDTDADGGCRVAERVLVAARSHPFEDADVSQPVTVSIGVAAYPRDGRSADDVLQAADSALYAAKRDGRNRWRVAEPSHNAPIVSLPG</sequence>
<dbReference type="NCBIfam" id="TIGR00254">
    <property type="entry name" value="GGDEF"/>
    <property type="match status" value="1"/>
</dbReference>
<dbReference type="EMBL" id="JAHBAY010000006">
    <property type="protein sequence ID" value="MBT0770683.1"/>
    <property type="molecule type" value="Genomic_DNA"/>
</dbReference>
<dbReference type="InterPro" id="IPR050469">
    <property type="entry name" value="Diguanylate_Cyclase"/>
</dbReference>
<dbReference type="CDD" id="cd01949">
    <property type="entry name" value="GGDEF"/>
    <property type="match status" value="1"/>
</dbReference>
<feature type="region of interest" description="Disordered" evidence="1">
    <location>
        <begin position="393"/>
        <end position="429"/>
    </location>
</feature>
<dbReference type="Pfam" id="PF00990">
    <property type="entry name" value="GGDEF"/>
    <property type="match status" value="1"/>
</dbReference>
<feature type="transmembrane region" description="Helical" evidence="2">
    <location>
        <begin position="289"/>
        <end position="313"/>
    </location>
</feature>
<protein>
    <submittedName>
        <fullName evidence="4">GGDEF domain-containing protein</fullName>
    </submittedName>
</protein>
<dbReference type="SUPFAM" id="SSF55781">
    <property type="entry name" value="GAF domain-like"/>
    <property type="match status" value="1"/>
</dbReference>
<dbReference type="SUPFAM" id="SSF55073">
    <property type="entry name" value="Nucleotide cyclase"/>
    <property type="match status" value="1"/>
</dbReference>
<evidence type="ECO:0000313" key="4">
    <source>
        <dbReference type="EMBL" id="MBT0770683.1"/>
    </source>
</evidence>
<dbReference type="RefSeq" id="WP_214156963.1">
    <property type="nucleotide sequence ID" value="NZ_JAHBAY010000006.1"/>
</dbReference>
<gene>
    <name evidence="4" type="ORF">KIH74_17195</name>
</gene>
<dbReference type="InterPro" id="IPR043128">
    <property type="entry name" value="Rev_trsase/Diguanyl_cyclase"/>
</dbReference>
<organism evidence="4 5">
    <name type="scientific">Kineosporia corallincola</name>
    <dbReference type="NCBI Taxonomy" id="2835133"/>
    <lineage>
        <taxon>Bacteria</taxon>
        <taxon>Bacillati</taxon>
        <taxon>Actinomycetota</taxon>
        <taxon>Actinomycetes</taxon>
        <taxon>Kineosporiales</taxon>
        <taxon>Kineosporiaceae</taxon>
        <taxon>Kineosporia</taxon>
    </lineage>
</organism>
<feature type="compositionally biased region" description="Basic and acidic residues" evidence="1">
    <location>
        <begin position="402"/>
        <end position="423"/>
    </location>
</feature>
<dbReference type="PROSITE" id="PS50887">
    <property type="entry name" value="GGDEF"/>
    <property type="match status" value="1"/>
</dbReference>
<dbReference type="InterPro" id="IPR000160">
    <property type="entry name" value="GGDEF_dom"/>
</dbReference>
<dbReference type="InterPro" id="IPR029016">
    <property type="entry name" value="GAF-like_dom_sf"/>
</dbReference>
<keyword evidence="2" id="KW-1133">Transmembrane helix</keyword>
<keyword evidence="2" id="KW-0812">Transmembrane</keyword>
<accession>A0ABS5TKT5</accession>
<name>A0ABS5TKT5_9ACTN</name>
<comment type="caution">
    <text evidence="4">The sequence shown here is derived from an EMBL/GenBank/DDBJ whole genome shotgun (WGS) entry which is preliminary data.</text>
</comment>
<dbReference type="PANTHER" id="PTHR45138">
    <property type="entry name" value="REGULATORY COMPONENTS OF SENSORY TRANSDUCTION SYSTEM"/>
    <property type="match status" value="1"/>
</dbReference>
<evidence type="ECO:0000313" key="5">
    <source>
        <dbReference type="Proteomes" id="UP001197247"/>
    </source>
</evidence>
<evidence type="ECO:0000256" key="1">
    <source>
        <dbReference type="SAM" id="MobiDB-lite"/>
    </source>
</evidence>
<keyword evidence="2" id="KW-0472">Membrane</keyword>
<evidence type="ECO:0000259" key="3">
    <source>
        <dbReference type="PROSITE" id="PS50887"/>
    </source>
</evidence>
<dbReference type="PANTHER" id="PTHR45138:SF9">
    <property type="entry name" value="DIGUANYLATE CYCLASE DGCM-RELATED"/>
    <property type="match status" value="1"/>
</dbReference>
<dbReference type="Proteomes" id="UP001197247">
    <property type="component" value="Unassembled WGS sequence"/>
</dbReference>
<feature type="transmembrane region" description="Helical" evidence="2">
    <location>
        <begin position="20"/>
        <end position="43"/>
    </location>
</feature>